<evidence type="ECO:0000313" key="7">
    <source>
        <dbReference type="EMBL" id="KAI3431827.1"/>
    </source>
</evidence>
<gene>
    <name evidence="7" type="ORF">D9Q98_010580</name>
</gene>
<comment type="caution">
    <text evidence="7">The sequence shown here is derived from an EMBL/GenBank/DDBJ whole genome shotgun (WGS) entry which is preliminary data.</text>
</comment>
<comment type="pathway">
    <text evidence="2">Carbohydrate degradation; pentose phosphate pathway; D-ribose 5-phosphate from D-ribulose 5-phosphate (non-oxidative stage): step 1/1.</text>
</comment>
<feature type="compositionally biased region" description="Polar residues" evidence="6">
    <location>
        <begin position="487"/>
        <end position="498"/>
    </location>
</feature>
<dbReference type="EC" id="5.3.1.6" evidence="4"/>
<feature type="compositionally biased region" description="Low complexity" evidence="6">
    <location>
        <begin position="499"/>
        <end position="525"/>
    </location>
</feature>
<dbReference type="InterPro" id="IPR004788">
    <property type="entry name" value="Ribose5P_isomerase_type_A"/>
</dbReference>
<feature type="region of interest" description="Disordered" evidence="6">
    <location>
        <begin position="487"/>
        <end position="534"/>
    </location>
</feature>
<organism evidence="7 8">
    <name type="scientific">Chlorella vulgaris</name>
    <name type="common">Green alga</name>
    <dbReference type="NCBI Taxonomy" id="3077"/>
    <lineage>
        <taxon>Eukaryota</taxon>
        <taxon>Viridiplantae</taxon>
        <taxon>Chlorophyta</taxon>
        <taxon>core chlorophytes</taxon>
        <taxon>Trebouxiophyceae</taxon>
        <taxon>Chlorellales</taxon>
        <taxon>Chlorellaceae</taxon>
        <taxon>Chlorella clade</taxon>
        <taxon>Chlorella</taxon>
    </lineage>
</organism>
<protein>
    <recommendedName>
        <fullName evidence="4">ribose-5-phosphate isomerase</fullName>
        <ecNumber evidence="4">5.3.1.6</ecNumber>
    </recommendedName>
</protein>
<dbReference type="Gene3D" id="3.40.50.1360">
    <property type="match status" value="1"/>
</dbReference>
<dbReference type="OrthoDB" id="1555531at2759"/>
<dbReference type="Gene3D" id="3.30.70.260">
    <property type="match status" value="1"/>
</dbReference>
<dbReference type="PANTHER" id="PTHR43748:SF1">
    <property type="entry name" value="RIBOSE-5-PHOSPHATE ISOMERASE 4, CHLOROPLASTIC-RELATED"/>
    <property type="match status" value="1"/>
</dbReference>
<evidence type="ECO:0000256" key="4">
    <source>
        <dbReference type="ARBA" id="ARBA00011959"/>
    </source>
</evidence>
<evidence type="ECO:0000256" key="1">
    <source>
        <dbReference type="ARBA" id="ARBA00001713"/>
    </source>
</evidence>
<comment type="similarity">
    <text evidence="3">Belongs to the ribose 5-phosphate isomerase family.</text>
</comment>
<comment type="catalytic activity">
    <reaction evidence="1">
        <text>aldehydo-D-ribose 5-phosphate = D-ribulose 5-phosphate</text>
        <dbReference type="Rhea" id="RHEA:14657"/>
        <dbReference type="ChEBI" id="CHEBI:58121"/>
        <dbReference type="ChEBI" id="CHEBI:58273"/>
        <dbReference type="EC" id="5.3.1.6"/>
    </reaction>
</comment>
<reference evidence="7" key="2">
    <citation type="submission" date="2020-11" db="EMBL/GenBank/DDBJ databases">
        <authorList>
            <person name="Cecchin M."/>
            <person name="Marcolungo L."/>
            <person name="Rossato M."/>
            <person name="Girolomoni L."/>
            <person name="Cosentino E."/>
            <person name="Cuine S."/>
            <person name="Li-Beisson Y."/>
            <person name="Delledonne M."/>
            <person name="Ballottari M."/>
        </authorList>
    </citation>
    <scope>NUCLEOTIDE SEQUENCE</scope>
    <source>
        <strain evidence="7">211/11P</strain>
        <tissue evidence="7">Whole cell</tissue>
    </source>
</reference>
<evidence type="ECO:0000256" key="2">
    <source>
        <dbReference type="ARBA" id="ARBA00004988"/>
    </source>
</evidence>
<proteinExistence type="inferred from homology"/>
<dbReference type="Pfam" id="PF06026">
    <property type="entry name" value="Rib_5-P_isom_A"/>
    <property type="match status" value="1"/>
</dbReference>
<dbReference type="SUPFAM" id="SSF100950">
    <property type="entry name" value="NagB/RpiA/CoA transferase-like"/>
    <property type="match status" value="1"/>
</dbReference>
<evidence type="ECO:0000256" key="3">
    <source>
        <dbReference type="ARBA" id="ARBA00008088"/>
    </source>
</evidence>
<dbReference type="AlphaFoldDB" id="A0A9D4TQN1"/>
<keyword evidence="8" id="KW-1185">Reference proteome</keyword>
<name>A0A9D4TQN1_CHLVU</name>
<dbReference type="Proteomes" id="UP001055712">
    <property type="component" value="Unassembled WGS sequence"/>
</dbReference>
<keyword evidence="5" id="KW-0413">Isomerase</keyword>
<dbReference type="GO" id="GO:0004751">
    <property type="term" value="F:ribose-5-phosphate isomerase activity"/>
    <property type="evidence" value="ECO:0007669"/>
    <property type="project" value="UniProtKB-EC"/>
</dbReference>
<dbReference type="InterPro" id="IPR037171">
    <property type="entry name" value="NagB/RpiA_transferase-like"/>
</dbReference>
<evidence type="ECO:0000256" key="5">
    <source>
        <dbReference type="ARBA" id="ARBA00023235"/>
    </source>
</evidence>
<reference evidence="7" key="1">
    <citation type="journal article" date="2019" name="Plant J.">
        <title>Chlorella vulgaris genome assembly and annotation reveals the molecular basis for metabolic acclimation to high light conditions.</title>
        <authorList>
            <person name="Cecchin M."/>
            <person name="Marcolungo L."/>
            <person name="Rossato M."/>
            <person name="Girolomoni L."/>
            <person name="Cosentino E."/>
            <person name="Cuine S."/>
            <person name="Li-Beisson Y."/>
            <person name="Delledonne M."/>
            <person name="Ballottari M."/>
        </authorList>
    </citation>
    <scope>NUCLEOTIDE SEQUENCE</scope>
    <source>
        <strain evidence="7">211/11P</strain>
    </source>
</reference>
<dbReference type="PANTHER" id="PTHR43748">
    <property type="entry name" value="RIBOSE-5-PHOSPHATE ISOMERASE 3, CHLOROPLASTIC-RELATED"/>
    <property type="match status" value="1"/>
</dbReference>
<dbReference type="EMBL" id="SIDB01000006">
    <property type="protein sequence ID" value="KAI3431827.1"/>
    <property type="molecule type" value="Genomic_DNA"/>
</dbReference>
<evidence type="ECO:0000313" key="8">
    <source>
        <dbReference type="Proteomes" id="UP001055712"/>
    </source>
</evidence>
<sequence length="534" mass="55044">MARLLVALPAAISSKAGFQNIAHRRLDRSMRLRAASSGGARASAIAAAAAARNAANHNACSSRPRILRTAASSSDANAATAAEAAVRQAAALLADTFLRDEITVGVGTGLGVTCVLEELAHRLESGKLRGVRCVPASDAAASEAAFHGLPLTTLQAAPKLDLFIEVADELDCTPEGNLAFIIGRRPQPAQPQLHRARELAAAAVTNIVMADEEAVLVPRLGGTLPVAVEEEEWEDVGEELDDIFLGDAELWRRSTEEGAGPRGGDSPYVSAEGHALIDIKFYEGLKMTGEDADYSVIASEIEGVPGVVAHGLMSNVAAAAVVAGRDGPRLLLRMARVTLYLALAACLAASAAAQLPALSTAGAPPFLSGPFNEFSNDPYSVTAVGWIKDGTFVSTYPANGTAGGYVTVMGEYTSWQCGTENGTYQAIVNRTTIQPNGTRSQQLVCEYGSGVGSDYIERAQQAGACPTVTTHTIQLLEAGTELQPTCGVTDSGFGSSSQTGPTVTSGATGPTGPTGVTGVTGTTDTYDSAPSEAP</sequence>
<evidence type="ECO:0000256" key="6">
    <source>
        <dbReference type="SAM" id="MobiDB-lite"/>
    </source>
</evidence>
<accession>A0A9D4TQN1</accession>
<dbReference type="InterPro" id="IPR050262">
    <property type="entry name" value="Ribose-5P_isomerase"/>
</dbReference>
<dbReference type="GO" id="GO:0009052">
    <property type="term" value="P:pentose-phosphate shunt, non-oxidative branch"/>
    <property type="evidence" value="ECO:0007669"/>
    <property type="project" value="InterPro"/>
</dbReference>